<dbReference type="InterPro" id="IPR013149">
    <property type="entry name" value="ADH-like_C"/>
</dbReference>
<feature type="domain" description="Alcohol dehydrogenase-like C-terminal" evidence="4">
    <location>
        <begin position="196"/>
        <end position="338"/>
    </location>
</feature>
<dbReference type="GO" id="GO:0046872">
    <property type="term" value="F:metal ion binding"/>
    <property type="evidence" value="ECO:0007669"/>
    <property type="project" value="UniProtKB-KW"/>
</dbReference>
<accession>A0A318NF81</accession>
<feature type="domain" description="Alcohol dehydrogenase-like N-terminal" evidence="5">
    <location>
        <begin position="25"/>
        <end position="150"/>
    </location>
</feature>
<dbReference type="InterPro" id="IPR013154">
    <property type="entry name" value="ADH-like_N"/>
</dbReference>
<comment type="cofactor">
    <cofactor evidence="1">
        <name>Zn(2+)</name>
        <dbReference type="ChEBI" id="CHEBI:29105"/>
    </cofactor>
</comment>
<organism evidence="6 7">
    <name type="scientific">Micromonospora arborensis</name>
    <dbReference type="NCBI Taxonomy" id="2116518"/>
    <lineage>
        <taxon>Bacteria</taxon>
        <taxon>Bacillati</taxon>
        <taxon>Actinomycetota</taxon>
        <taxon>Actinomycetes</taxon>
        <taxon>Micromonosporales</taxon>
        <taxon>Micromonosporaceae</taxon>
        <taxon>Micromonospora</taxon>
    </lineage>
</organism>
<dbReference type="OrthoDB" id="3399630at2"/>
<proteinExistence type="predicted"/>
<reference evidence="6 7" key="1">
    <citation type="submission" date="2018-03" db="EMBL/GenBank/DDBJ databases">
        <title>Bioinformatic expansion and discovery of thiopeptide antibiotics.</title>
        <authorList>
            <person name="Schwalen C.J."/>
            <person name="Hudson G.A."/>
            <person name="Mitchell D.A."/>
        </authorList>
    </citation>
    <scope>NUCLEOTIDE SEQUENCE [LARGE SCALE GENOMIC DNA]</scope>
    <source>
        <strain evidence="6 7">NRRL 8041</strain>
    </source>
</reference>
<evidence type="ECO:0000313" key="7">
    <source>
        <dbReference type="Proteomes" id="UP000248333"/>
    </source>
</evidence>
<sequence>MRALCWVAADELAVREVPDPELRNERDVIVRVRRSATCGGDLPLLAGRDPLLRAGDVLGAEFLGEVVEVGPGVRRHRTGDRVVVGASVACGGCWYCRQGLHSCCDNAHADPASVDPDWGRSDAGCFGRPRAAGGFAGGHAEYVRVPYADVGAFRVPDAVDDDRALFAADAAPTGWLAAELGAVRPGDVVAIWGAGAVGQLTARAAVLHGAARVLVVDRHEDRLRMAERHSGAEPLDYRRTDVAAELRDRSGGRGPDVCVVAVGAPPPDRFGGRSVDRPDASREAVHACRKGGVVVVLGATDGFVDAFPLGAVTDRRLTLRGARRPDLRDVPMLLDRMARDELRTEHLATHRLPLEHGPQGYELFRDRADGCVRAVFTP</sequence>
<dbReference type="RefSeq" id="WP_110565623.1">
    <property type="nucleotide sequence ID" value="NZ_JBFAPR010000055.1"/>
</dbReference>
<evidence type="ECO:0000256" key="1">
    <source>
        <dbReference type="ARBA" id="ARBA00001947"/>
    </source>
</evidence>
<dbReference type="Gene3D" id="3.90.180.10">
    <property type="entry name" value="Medium-chain alcohol dehydrogenases, catalytic domain"/>
    <property type="match status" value="1"/>
</dbReference>
<dbReference type="Pfam" id="PF00107">
    <property type="entry name" value="ADH_zinc_N"/>
    <property type="match status" value="1"/>
</dbReference>
<protein>
    <submittedName>
        <fullName evidence="6">Glutathione-dependent formaldehyde dehydrogenase</fullName>
    </submittedName>
</protein>
<evidence type="ECO:0000256" key="3">
    <source>
        <dbReference type="ARBA" id="ARBA00022833"/>
    </source>
</evidence>
<dbReference type="SUPFAM" id="SSF50129">
    <property type="entry name" value="GroES-like"/>
    <property type="match status" value="1"/>
</dbReference>
<dbReference type="Proteomes" id="UP000248333">
    <property type="component" value="Unassembled WGS sequence"/>
</dbReference>
<keyword evidence="7" id="KW-1185">Reference proteome</keyword>
<dbReference type="Gene3D" id="3.40.50.720">
    <property type="entry name" value="NAD(P)-binding Rossmann-like Domain"/>
    <property type="match status" value="1"/>
</dbReference>
<dbReference type="EMBL" id="PYBV01000028">
    <property type="protein sequence ID" value="PYC67188.1"/>
    <property type="molecule type" value="Genomic_DNA"/>
</dbReference>
<comment type="caution">
    <text evidence="6">The sequence shown here is derived from an EMBL/GenBank/DDBJ whole genome shotgun (WGS) entry which is preliminary data.</text>
</comment>
<dbReference type="Pfam" id="PF08240">
    <property type="entry name" value="ADH_N"/>
    <property type="match status" value="1"/>
</dbReference>
<dbReference type="InterPro" id="IPR036291">
    <property type="entry name" value="NAD(P)-bd_dom_sf"/>
</dbReference>
<evidence type="ECO:0000313" key="6">
    <source>
        <dbReference type="EMBL" id="PYC67188.1"/>
    </source>
</evidence>
<name>A0A318NF81_9ACTN</name>
<gene>
    <name evidence="6" type="ORF">C7C45_22220</name>
</gene>
<evidence type="ECO:0000259" key="5">
    <source>
        <dbReference type="Pfam" id="PF08240"/>
    </source>
</evidence>
<evidence type="ECO:0000256" key="2">
    <source>
        <dbReference type="ARBA" id="ARBA00022723"/>
    </source>
</evidence>
<dbReference type="InterPro" id="IPR011032">
    <property type="entry name" value="GroES-like_sf"/>
</dbReference>
<dbReference type="SUPFAM" id="SSF51735">
    <property type="entry name" value="NAD(P)-binding Rossmann-fold domains"/>
    <property type="match status" value="1"/>
</dbReference>
<evidence type="ECO:0000259" key="4">
    <source>
        <dbReference type="Pfam" id="PF00107"/>
    </source>
</evidence>
<dbReference type="PANTHER" id="PTHR42813:SF2">
    <property type="entry name" value="DEHYDROGENASE, ZINC-CONTAINING, PUTATIVE (AFU_ORTHOLOGUE AFUA_2G02810)-RELATED"/>
    <property type="match status" value="1"/>
</dbReference>
<dbReference type="PANTHER" id="PTHR42813">
    <property type="entry name" value="ZINC-TYPE ALCOHOL DEHYDROGENASE-LIKE"/>
    <property type="match status" value="1"/>
</dbReference>
<keyword evidence="2" id="KW-0479">Metal-binding</keyword>
<keyword evidence="3" id="KW-0862">Zinc</keyword>
<dbReference type="AlphaFoldDB" id="A0A318NF81"/>